<sequence>MADPASRGGGLSMSQSLLSEIEAYSTLARCLFASIESPSNQTILPPQVAPTPASSQSTTASIQQILALLSERDRRLATRIETARKHHANQLKIKRLVRRATQRDATTRKAIQMLNGMNSELEEIVELAREEEKAIQAAERDPIQYDVLLSYAQKLSRYTSAPPGFKLPKLEPSSPPPGDKPTQSEQQGDLNQSLSLGPDYNQAAKRATGYYDPAMPSMPQEMPFPSDALMRQGILNLQAGASALLDSEQQEEHEVEEAQDHDFNPQFSQFHLQQGQQHQEEEGDAFDLDLNP</sequence>
<name>A0ACD0NTN5_9BASI</name>
<accession>A0ACD0NTN5</accession>
<evidence type="ECO:0000313" key="2">
    <source>
        <dbReference type="Proteomes" id="UP000245626"/>
    </source>
</evidence>
<dbReference type="Proteomes" id="UP000245626">
    <property type="component" value="Unassembled WGS sequence"/>
</dbReference>
<protein>
    <submittedName>
        <fullName evidence="1">Uncharacterized protein</fullName>
    </submittedName>
</protein>
<evidence type="ECO:0000313" key="1">
    <source>
        <dbReference type="EMBL" id="PWN49166.1"/>
    </source>
</evidence>
<reference evidence="1 2" key="1">
    <citation type="journal article" date="2018" name="Mol. Biol. Evol.">
        <title>Broad Genomic Sampling Reveals a Smut Pathogenic Ancestry of the Fungal Clade Ustilaginomycotina.</title>
        <authorList>
            <person name="Kijpornyongpan T."/>
            <person name="Mondo S.J."/>
            <person name="Barry K."/>
            <person name="Sandor L."/>
            <person name="Lee J."/>
            <person name="Lipzen A."/>
            <person name="Pangilinan J."/>
            <person name="LaButti K."/>
            <person name="Hainaut M."/>
            <person name="Henrissat B."/>
            <person name="Grigoriev I.V."/>
            <person name="Spatafora J.W."/>
            <person name="Aime M.C."/>
        </authorList>
    </citation>
    <scope>NUCLEOTIDE SEQUENCE [LARGE SCALE GENOMIC DNA]</scope>
    <source>
        <strain evidence="1 2">SA 807</strain>
    </source>
</reference>
<proteinExistence type="predicted"/>
<gene>
    <name evidence="1" type="ORF">IE53DRAFT_388631</name>
</gene>
<dbReference type="EMBL" id="KZ820087">
    <property type="protein sequence ID" value="PWN49166.1"/>
    <property type="molecule type" value="Genomic_DNA"/>
</dbReference>
<organism evidence="1 2">
    <name type="scientific">Violaceomyces palustris</name>
    <dbReference type="NCBI Taxonomy" id="1673888"/>
    <lineage>
        <taxon>Eukaryota</taxon>
        <taxon>Fungi</taxon>
        <taxon>Dikarya</taxon>
        <taxon>Basidiomycota</taxon>
        <taxon>Ustilaginomycotina</taxon>
        <taxon>Ustilaginomycetes</taxon>
        <taxon>Violaceomycetales</taxon>
        <taxon>Violaceomycetaceae</taxon>
        <taxon>Violaceomyces</taxon>
    </lineage>
</organism>
<keyword evidence="2" id="KW-1185">Reference proteome</keyword>